<reference evidence="2 3" key="1">
    <citation type="journal article" date="2019" name="Int. J. Syst. Evol. Microbiol.">
        <title>The Global Catalogue of Microorganisms (GCM) 10K type strain sequencing project: providing services to taxonomists for standard genome sequencing and annotation.</title>
        <authorList>
            <consortium name="The Broad Institute Genomics Platform"/>
            <consortium name="The Broad Institute Genome Sequencing Center for Infectious Disease"/>
            <person name="Wu L."/>
            <person name="Ma J."/>
        </authorList>
    </citation>
    <scope>NUCLEOTIDE SEQUENCE [LARGE SCALE GENOMIC DNA]</scope>
    <source>
        <strain evidence="2 3">GX26</strain>
    </source>
</reference>
<feature type="region of interest" description="Disordered" evidence="1">
    <location>
        <begin position="1"/>
        <end position="22"/>
    </location>
</feature>
<organism evidence="2 3">
    <name type="scientific">Halorubellus litoreus</name>
    <dbReference type="NCBI Taxonomy" id="755308"/>
    <lineage>
        <taxon>Archaea</taxon>
        <taxon>Methanobacteriati</taxon>
        <taxon>Methanobacteriota</taxon>
        <taxon>Stenosarchaea group</taxon>
        <taxon>Halobacteria</taxon>
        <taxon>Halobacteriales</taxon>
        <taxon>Halorubellaceae</taxon>
        <taxon>Halorubellus</taxon>
    </lineage>
</organism>
<dbReference type="EMBL" id="JBHSXN010000001">
    <property type="protein sequence ID" value="MFC6951869.1"/>
    <property type="molecule type" value="Genomic_DNA"/>
</dbReference>
<keyword evidence="3" id="KW-1185">Reference proteome</keyword>
<comment type="caution">
    <text evidence="2">The sequence shown here is derived from an EMBL/GenBank/DDBJ whole genome shotgun (WGS) entry which is preliminary data.</text>
</comment>
<accession>A0ABD5V8I1</accession>
<dbReference type="RefSeq" id="WP_336348877.1">
    <property type="nucleotide sequence ID" value="NZ_JAZAQL010000001.1"/>
</dbReference>
<evidence type="ECO:0000313" key="3">
    <source>
        <dbReference type="Proteomes" id="UP001596395"/>
    </source>
</evidence>
<sequence>MSEQFDSFDQGEVTANGHRRVAPPVIRVADDDVQDVSMGPIEGSLVLLHGSADSEVIEEFDRSVRTGDGAAFRQLMEDELEAYTDAEDAPQTADDAATADLTYHERTVVDDLAVDDDSFGVAVAPYQGGELDEDAFSVEQDVDDAADVQYRLVVVPPTLDEGEQDANQMIPTETDGDSIRVDTDSNLCVGVFAAAAFGFAVGTAVAAGGDANLSRDSLAEASLEETEETTVSASVDELIEAQS</sequence>
<evidence type="ECO:0000256" key="1">
    <source>
        <dbReference type="SAM" id="MobiDB-lite"/>
    </source>
</evidence>
<dbReference type="AlphaFoldDB" id="A0ABD5V8I1"/>
<proteinExistence type="predicted"/>
<name>A0ABD5V8I1_9EURY</name>
<evidence type="ECO:0000313" key="2">
    <source>
        <dbReference type="EMBL" id="MFC6951869.1"/>
    </source>
</evidence>
<dbReference type="Proteomes" id="UP001596395">
    <property type="component" value="Unassembled WGS sequence"/>
</dbReference>
<gene>
    <name evidence="2" type="ORF">ACFQGB_03245</name>
</gene>
<protein>
    <submittedName>
        <fullName evidence="2">Uncharacterized protein</fullName>
    </submittedName>
</protein>